<dbReference type="Proteomes" id="UP000005204">
    <property type="component" value="Unassembled WGS sequence"/>
</dbReference>
<keyword evidence="8" id="KW-1185">Reference proteome</keyword>
<evidence type="ECO:0000313" key="7">
    <source>
        <dbReference type="EnsemblMetazoa" id="XP_004932702.1"/>
    </source>
</evidence>
<evidence type="ECO:0000256" key="6">
    <source>
        <dbReference type="ARBA" id="ARBA00023273"/>
    </source>
</evidence>
<dbReference type="InterPro" id="IPR042814">
    <property type="entry name" value="Morn5"/>
</dbReference>
<keyword evidence="4" id="KW-0282">Flagellum</keyword>
<evidence type="ECO:0000256" key="4">
    <source>
        <dbReference type="ARBA" id="ARBA00022846"/>
    </source>
</evidence>
<dbReference type="PANTHER" id="PTHR46437:SF1">
    <property type="entry name" value="MORN REPEAT-CONTAINING PROTEIN 5"/>
    <property type="match status" value="1"/>
</dbReference>
<evidence type="ECO:0000313" key="8">
    <source>
        <dbReference type="Proteomes" id="UP000005204"/>
    </source>
</evidence>
<dbReference type="PANTHER" id="PTHR46437">
    <property type="entry name" value="MORN REPEAT-CONTAINING PROTEIN 5"/>
    <property type="match status" value="1"/>
</dbReference>
<dbReference type="SMART" id="SM00698">
    <property type="entry name" value="MORN"/>
    <property type="match status" value="2"/>
</dbReference>
<keyword evidence="5" id="KW-0969">Cilium</keyword>
<dbReference type="GeneID" id="101740074"/>
<evidence type="ECO:0000256" key="1">
    <source>
        <dbReference type="ARBA" id="ARBA00004230"/>
    </source>
</evidence>
<dbReference type="Pfam" id="PF02493">
    <property type="entry name" value="MORN"/>
    <property type="match status" value="2"/>
</dbReference>
<dbReference type="InterPro" id="IPR003409">
    <property type="entry name" value="MORN"/>
</dbReference>
<dbReference type="KEGG" id="bmor:101740074"/>
<dbReference type="GO" id="GO:0031514">
    <property type="term" value="C:motile cilium"/>
    <property type="evidence" value="ECO:0007669"/>
    <property type="project" value="UniProtKB-SubCell"/>
</dbReference>
<accession>A0A8R1WL84</accession>
<evidence type="ECO:0000256" key="5">
    <source>
        <dbReference type="ARBA" id="ARBA00023069"/>
    </source>
</evidence>
<proteinExistence type="predicted"/>
<keyword evidence="6" id="KW-0966">Cell projection</keyword>
<dbReference type="AlphaFoldDB" id="A0A8R1WL84"/>
<keyword evidence="3" id="KW-0677">Repeat</keyword>
<protein>
    <recommendedName>
        <fullName evidence="2">MORN repeat-containing protein 5</fullName>
    </recommendedName>
</protein>
<evidence type="ECO:0000256" key="3">
    <source>
        <dbReference type="ARBA" id="ARBA00022737"/>
    </source>
</evidence>
<dbReference type="Gene3D" id="2.20.110.10">
    <property type="entry name" value="Histone H3 K4-specific methyltransferase SET7/9 N-terminal domain"/>
    <property type="match status" value="1"/>
</dbReference>
<comment type="subcellular location">
    <subcellularLocation>
        <location evidence="1">Cell projection</location>
        <location evidence="1">Cilium</location>
        <location evidence="1">Flagellum</location>
    </subcellularLocation>
</comment>
<evidence type="ECO:0000256" key="2">
    <source>
        <dbReference type="ARBA" id="ARBA00016322"/>
    </source>
</evidence>
<organism evidence="7 8">
    <name type="scientific">Bombyx mori</name>
    <name type="common">Silk moth</name>
    <dbReference type="NCBI Taxonomy" id="7091"/>
    <lineage>
        <taxon>Eukaryota</taxon>
        <taxon>Metazoa</taxon>
        <taxon>Ecdysozoa</taxon>
        <taxon>Arthropoda</taxon>
        <taxon>Hexapoda</taxon>
        <taxon>Insecta</taxon>
        <taxon>Pterygota</taxon>
        <taxon>Neoptera</taxon>
        <taxon>Endopterygota</taxon>
        <taxon>Lepidoptera</taxon>
        <taxon>Glossata</taxon>
        <taxon>Ditrysia</taxon>
        <taxon>Bombycoidea</taxon>
        <taxon>Bombycidae</taxon>
        <taxon>Bombycinae</taxon>
        <taxon>Bombyx</taxon>
    </lineage>
</organism>
<sequence>MSADKSHDVSVVSEKRTSQWEELMRTFSEAHKDACNVSDKRTSQWEELMRKFSEANKDGCKAMSQDIPRAYRSLKRFPTGSQYDGTWDVLGMSGYGTYTFPNEVKYVGEFEDGMFHGQGELRYPSGVILRGKWKKGLMYERKLIFADGLEYSENDWKYCRMPDRRLTIEYDNGLQPAGSSYLTADQPTRDVPPGYYDTGDGFYDPKTKIVYNADDLSAIIRSPSLHEQKWIEANCRMSPETSFGPRPELYEKWSKPQMELDVPPHGFGSRPTSITQKFYYDKIAKSEAADEHDSQSFVRDSPTFTDRWNHKSFIKFKMQYKNMENDSDD</sequence>
<dbReference type="EnsemblMetazoa" id="XM_004932645.3">
    <property type="protein sequence ID" value="XP_004932702.1"/>
    <property type="gene ID" value="LOC101740074"/>
</dbReference>
<dbReference type="RefSeq" id="XP_004932702.1">
    <property type="nucleotide sequence ID" value="XM_004932645.3"/>
</dbReference>
<reference evidence="8" key="1">
    <citation type="journal article" date="2008" name="Insect Biochem. Mol. Biol.">
        <title>The genome of a lepidopteran model insect, the silkworm Bombyx mori.</title>
        <authorList>
            <consortium name="International Silkworm Genome Consortium"/>
        </authorList>
    </citation>
    <scope>NUCLEOTIDE SEQUENCE [LARGE SCALE GENOMIC DNA]</scope>
    <source>
        <strain evidence="8">p50T</strain>
    </source>
</reference>
<dbReference type="SUPFAM" id="SSF82185">
    <property type="entry name" value="Histone H3 K4-specific methyltransferase SET7/9 N-terminal domain"/>
    <property type="match status" value="1"/>
</dbReference>
<name>A0A8R1WL84_BOMMO</name>
<reference evidence="7" key="2">
    <citation type="submission" date="2022-06" db="UniProtKB">
        <authorList>
            <consortium name="EnsemblMetazoa"/>
        </authorList>
    </citation>
    <scope>IDENTIFICATION</scope>
    <source>
        <strain evidence="7">p50T (Dazao)</strain>
    </source>
</reference>
<dbReference type="OrthoDB" id="300500at2759"/>